<accession>A0A3E3ECE9</accession>
<reference evidence="2" key="1">
    <citation type="submission" date="2018-08" db="EMBL/GenBank/DDBJ databases">
        <title>A genome reference for cultivated species of the human gut microbiota.</title>
        <authorList>
            <person name="Zou Y."/>
            <person name="Xue W."/>
            <person name="Luo G."/>
        </authorList>
    </citation>
    <scope>NUCLEOTIDE SEQUENCE [LARGE SCALE GENOMIC DNA]</scope>
    <source>
        <strain evidence="2">OM06-4</strain>
    </source>
</reference>
<evidence type="ECO:0000313" key="2">
    <source>
        <dbReference type="EMBL" id="RGD84754.1"/>
    </source>
</evidence>
<sequence>MDRKRRRQESKVNSIIAEDINMQQIYKKYIGQFPKLKKLRDYFFDFHDFMIKCCDDDCDVNIQNDLINKLEIEYNLNKRIFSNALEFKEQLLEIKNDFNNYFNQMSNTTYIYLEDIEDDKLVLYNILEEYFEVLKTHVTNKTERRFLKVVMLDINRKIDISKNFKLFDNSFSNISWIVVLFVFIIVLLVSLMSFFNSLLEQFIIFMVNYFLGKNTVINLKKIIENVILFVSFLISVGIMKLIFKKIGDKIINILPEISLHFPRSNYERQLYYTFLSVLVSTAALFISYVALTLK</sequence>
<keyword evidence="1" id="KW-0472">Membrane</keyword>
<feature type="transmembrane region" description="Helical" evidence="1">
    <location>
        <begin position="270"/>
        <end position="291"/>
    </location>
</feature>
<dbReference type="Proteomes" id="UP000261032">
    <property type="component" value="Unassembled WGS sequence"/>
</dbReference>
<keyword evidence="1" id="KW-1133">Transmembrane helix</keyword>
<name>A0A3E3ECE9_9FIRM</name>
<evidence type="ECO:0000256" key="1">
    <source>
        <dbReference type="SAM" id="Phobius"/>
    </source>
</evidence>
<dbReference type="EMBL" id="QUSL01000014">
    <property type="protein sequence ID" value="RGD84754.1"/>
    <property type="molecule type" value="Genomic_DNA"/>
</dbReference>
<gene>
    <name evidence="2" type="ORF">DXB93_10030</name>
</gene>
<keyword evidence="1" id="KW-0812">Transmembrane</keyword>
<organism evidence="2">
    <name type="scientific">Thomasclavelia ramosa</name>
    <dbReference type="NCBI Taxonomy" id="1547"/>
    <lineage>
        <taxon>Bacteria</taxon>
        <taxon>Bacillati</taxon>
        <taxon>Bacillota</taxon>
        <taxon>Erysipelotrichia</taxon>
        <taxon>Erysipelotrichales</taxon>
        <taxon>Coprobacillaceae</taxon>
        <taxon>Thomasclavelia</taxon>
    </lineage>
</organism>
<dbReference type="RefSeq" id="WP_117581544.1">
    <property type="nucleotide sequence ID" value="NZ_QUSL01000014.1"/>
</dbReference>
<feature type="transmembrane region" description="Helical" evidence="1">
    <location>
        <begin position="222"/>
        <end position="243"/>
    </location>
</feature>
<protein>
    <submittedName>
        <fullName evidence="2">Uncharacterized protein</fullName>
    </submittedName>
</protein>
<comment type="caution">
    <text evidence="2">The sequence shown here is derived from an EMBL/GenBank/DDBJ whole genome shotgun (WGS) entry which is preliminary data.</text>
</comment>
<dbReference type="AlphaFoldDB" id="A0A3E3ECE9"/>
<feature type="transmembrane region" description="Helical" evidence="1">
    <location>
        <begin position="174"/>
        <end position="195"/>
    </location>
</feature>
<proteinExistence type="predicted"/>